<dbReference type="RefSeq" id="WP_129738184.1">
    <property type="nucleotide sequence ID" value="NZ_JAUOQI010000001.1"/>
</dbReference>
<comment type="caution">
    <text evidence="1">The sequence shown here is derived from an EMBL/GenBank/DDBJ whole genome shotgun (WGS) entry which is preliminary data.</text>
</comment>
<dbReference type="EMBL" id="JAUOQI010000001">
    <property type="protein sequence ID" value="MDO6575935.1"/>
    <property type="molecule type" value="Genomic_DNA"/>
</dbReference>
<accession>A0AAW7YUB1</accession>
<name>A0AAW7YUB1_9ALTE</name>
<protein>
    <submittedName>
        <fullName evidence="1">Uncharacterized protein</fullName>
    </submittedName>
</protein>
<dbReference type="Proteomes" id="UP001170717">
    <property type="component" value="Unassembled WGS sequence"/>
</dbReference>
<organism evidence="1 2">
    <name type="scientific">Alteromonas stellipolaris</name>
    <dbReference type="NCBI Taxonomy" id="233316"/>
    <lineage>
        <taxon>Bacteria</taxon>
        <taxon>Pseudomonadati</taxon>
        <taxon>Pseudomonadota</taxon>
        <taxon>Gammaproteobacteria</taxon>
        <taxon>Alteromonadales</taxon>
        <taxon>Alteromonadaceae</taxon>
        <taxon>Alteromonas/Salinimonas group</taxon>
        <taxon>Alteromonas</taxon>
    </lineage>
</organism>
<gene>
    <name evidence="1" type="ORF">Q4527_00940</name>
</gene>
<evidence type="ECO:0000313" key="2">
    <source>
        <dbReference type="Proteomes" id="UP001170717"/>
    </source>
</evidence>
<dbReference type="AlphaFoldDB" id="A0AAW7YUB1"/>
<evidence type="ECO:0000313" key="1">
    <source>
        <dbReference type="EMBL" id="MDO6575935.1"/>
    </source>
</evidence>
<sequence>MESINLNELRELLKYIAFAGTKKEASTHLRKLKSKESKLKGVLNGYTVGKLSEAINFADQAAGNVKNKEELISHMESSWSVFESDINNGTSGRNI</sequence>
<reference evidence="1" key="1">
    <citation type="submission" date="2023-07" db="EMBL/GenBank/DDBJ databases">
        <title>Genome content predicts the carbon catabolic preferences of heterotrophic bacteria.</title>
        <authorList>
            <person name="Gralka M."/>
        </authorList>
    </citation>
    <scope>NUCLEOTIDE SEQUENCE</scope>
    <source>
        <strain evidence="1">F2M12</strain>
    </source>
</reference>
<proteinExistence type="predicted"/>